<organism evidence="4">
    <name type="scientific">viral metagenome</name>
    <dbReference type="NCBI Taxonomy" id="1070528"/>
    <lineage>
        <taxon>unclassified sequences</taxon>
        <taxon>metagenomes</taxon>
        <taxon>organismal metagenomes</taxon>
    </lineage>
</organism>
<dbReference type="Gene3D" id="3.40.50.150">
    <property type="entry name" value="Vaccinia Virus protein VP39"/>
    <property type="match status" value="1"/>
</dbReference>
<dbReference type="SUPFAM" id="SSF52799">
    <property type="entry name" value="(Phosphotyrosine protein) phosphatases II"/>
    <property type="match status" value="1"/>
</dbReference>
<accession>A0A6C0BVV2</accession>
<dbReference type="InterPro" id="IPR016130">
    <property type="entry name" value="Tyr_Pase_AS"/>
</dbReference>
<dbReference type="PROSITE" id="PS50056">
    <property type="entry name" value="TYR_PHOSPHATASE_2"/>
    <property type="match status" value="1"/>
</dbReference>
<dbReference type="Gene3D" id="3.90.190.10">
    <property type="entry name" value="Protein tyrosine phosphatase superfamily"/>
    <property type="match status" value="1"/>
</dbReference>
<dbReference type="GO" id="GO:0016791">
    <property type="term" value="F:phosphatase activity"/>
    <property type="evidence" value="ECO:0007669"/>
    <property type="project" value="UniProtKB-ARBA"/>
</dbReference>
<proteinExistence type="predicted"/>
<evidence type="ECO:0000259" key="3">
    <source>
        <dbReference type="PROSITE" id="PS50056"/>
    </source>
</evidence>
<name>A0A6C0BVV2_9ZZZZ</name>
<keyword evidence="1" id="KW-0378">Hydrolase</keyword>
<dbReference type="InterPro" id="IPR000387">
    <property type="entry name" value="Tyr_Pase_dom"/>
</dbReference>
<evidence type="ECO:0000313" key="4">
    <source>
        <dbReference type="EMBL" id="QHS96202.1"/>
    </source>
</evidence>
<dbReference type="InterPro" id="IPR029063">
    <property type="entry name" value="SAM-dependent_MTases_sf"/>
</dbReference>
<evidence type="ECO:0000256" key="2">
    <source>
        <dbReference type="SAM" id="MobiDB-lite"/>
    </source>
</evidence>
<reference evidence="4" key="1">
    <citation type="journal article" date="2020" name="Nature">
        <title>Giant virus diversity and host interactions through global metagenomics.</title>
        <authorList>
            <person name="Schulz F."/>
            <person name="Roux S."/>
            <person name="Paez-Espino D."/>
            <person name="Jungbluth S."/>
            <person name="Walsh D.A."/>
            <person name="Denef V.J."/>
            <person name="McMahon K.D."/>
            <person name="Konstantinidis K.T."/>
            <person name="Eloe-Fadrosh E.A."/>
            <person name="Kyrpides N.C."/>
            <person name="Woyke T."/>
        </authorList>
    </citation>
    <scope>NUCLEOTIDE SEQUENCE</scope>
    <source>
        <strain evidence="4">GVMAG-M-3300019093-7</strain>
    </source>
</reference>
<dbReference type="EMBL" id="MN739265">
    <property type="protein sequence ID" value="QHS96202.1"/>
    <property type="molecule type" value="Genomic_DNA"/>
</dbReference>
<feature type="compositionally biased region" description="Basic residues" evidence="2">
    <location>
        <begin position="274"/>
        <end position="301"/>
    </location>
</feature>
<dbReference type="SUPFAM" id="SSF53335">
    <property type="entry name" value="S-adenosyl-L-methionine-dependent methyltransferases"/>
    <property type="match status" value="1"/>
</dbReference>
<dbReference type="Pfam" id="PF22784">
    <property type="entry name" value="PTP-SAK"/>
    <property type="match status" value="1"/>
</dbReference>
<dbReference type="InterPro" id="IPR029021">
    <property type="entry name" value="Prot-tyrosine_phosphatase-like"/>
</dbReference>
<dbReference type="AlphaFoldDB" id="A0A6C0BVV2"/>
<protein>
    <recommendedName>
        <fullName evidence="3">Tyrosine specific protein phosphatases domain-containing protein</fullName>
    </recommendedName>
</protein>
<dbReference type="InterPro" id="IPR057023">
    <property type="entry name" value="PTP-SAK"/>
</dbReference>
<feature type="domain" description="Tyrosine specific protein phosphatases" evidence="3">
    <location>
        <begin position="160"/>
        <end position="231"/>
    </location>
</feature>
<dbReference type="PROSITE" id="PS00383">
    <property type="entry name" value="TYR_PHOSPHATASE_1"/>
    <property type="match status" value="1"/>
</dbReference>
<feature type="region of interest" description="Disordered" evidence="2">
    <location>
        <begin position="273"/>
        <end position="301"/>
    </location>
</feature>
<dbReference type="CDD" id="cd02440">
    <property type="entry name" value="AdoMet_MTases"/>
    <property type="match status" value="1"/>
</dbReference>
<dbReference type="InterPro" id="IPR025714">
    <property type="entry name" value="Methyltranfer_dom"/>
</dbReference>
<evidence type="ECO:0000256" key="1">
    <source>
        <dbReference type="ARBA" id="ARBA00022801"/>
    </source>
</evidence>
<sequence length="494" mass="57457">MIKAFSSVFSCVKPDVVECTNLPPLDLTVSKNWYDRSITKFRTELDSDKNIYKGPTTESNWLIPGRLLVGAYPSEDENLENIMKSGINTFVSLNSEYGYSSDKMAYADLPNVDDGTGKIIINPKLFNKKGLVTLTNKKFDKEKNFLHLPIKDMKTANDDDDVIKLCLELKKRICQGENIYIHCWGGHGRTGIISTILLCLLYKITPEEAFEYVQYSHDQRMLGYNHDNNYTKLITDETLKNKFAPGQVPSPQTSEQRKQVIRIVNKLNSCSRGGRTKQNKLKSRTKKNKSKKIKRKSRKTKNKKIIKKLLGGGLMEDNVFEQLLTVKHKLEDKRILDIGTRDGLNCYSLLYFGKKEVIGIDIDDSQFFKLEEYLDKMYPNKEKNEYSKKKFEYYKNNIKLIKVNLLDFVDDNKFDIITCFLWNMPFDNYDEIMLKIKSLLNTNGILYIGIHDYVYKDINSQLSVINLLEKYFNKVRIINNKDRFQWIIEATEPK</sequence>
<dbReference type="Pfam" id="PF13847">
    <property type="entry name" value="Methyltransf_31"/>
    <property type="match status" value="1"/>
</dbReference>